<proteinExistence type="predicted"/>
<evidence type="ECO:0000313" key="2">
    <source>
        <dbReference type="Proteomes" id="UP000046067"/>
    </source>
</evidence>
<dbReference type="RefSeq" id="WP_053033983.1">
    <property type="nucleotide sequence ID" value="NZ_CWSO01000003.1"/>
</dbReference>
<sequence>MASVMLSLGGFKFHIDAASYNQLVRTWQWRWQSQTRIGQADSLHYTGKAPVKISLSGHISTTRGEVGTHQIEKLASMGDERKPHLLVSGEGDVLGYWCMTDLNETNTKFVRGGLPRYQTFTLELVFYGDDL</sequence>
<accession>A0A655UUV1</accession>
<protein>
    <submittedName>
        <fullName evidence="1">Phage protein U</fullName>
    </submittedName>
</protein>
<dbReference type="InterPro" id="IPR009734">
    <property type="entry name" value="Myoviridae_GpU"/>
</dbReference>
<organism evidence="1 2">
    <name type="scientific">Vibrio cholerae</name>
    <dbReference type="NCBI Taxonomy" id="666"/>
    <lineage>
        <taxon>Bacteria</taxon>
        <taxon>Pseudomonadati</taxon>
        <taxon>Pseudomonadota</taxon>
        <taxon>Gammaproteobacteria</taxon>
        <taxon>Vibrionales</taxon>
        <taxon>Vibrionaceae</taxon>
        <taxon>Vibrio</taxon>
    </lineage>
</organism>
<dbReference type="Proteomes" id="UP000046067">
    <property type="component" value="Unassembled WGS sequence"/>
</dbReference>
<evidence type="ECO:0000313" key="1">
    <source>
        <dbReference type="EMBL" id="CSB55922.1"/>
    </source>
</evidence>
<gene>
    <name evidence="1" type="ORF">ERS013201_00280</name>
</gene>
<dbReference type="EMBL" id="CWQJ01000001">
    <property type="protein sequence ID" value="CSB55922.1"/>
    <property type="molecule type" value="Genomic_DNA"/>
</dbReference>
<dbReference type="Pfam" id="PF06995">
    <property type="entry name" value="Phage_P2_GpU"/>
    <property type="match status" value="1"/>
</dbReference>
<name>A0A655UUV1_VIBCL</name>
<dbReference type="AlphaFoldDB" id="A0A655UUV1"/>
<reference evidence="1 2" key="1">
    <citation type="submission" date="2015-07" db="EMBL/GenBank/DDBJ databases">
        <authorList>
            <consortium name="Pathogen Informatics"/>
        </authorList>
    </citation>
    <scope>NUCLEOTIDE SEQUENCE [LARGE SCALE GENOMIC DNA]</scope>
    <source>
        <strain evidence="1 2">A325</strain>
    </source>
</reference>